<evidence type="ECO:0000256" key="2">
    <source>
        <dbReference type="SAM" id="SignalP"/>
    </source>
</evidence>
<feature type="compositionally biased region" description="Polar residues" evidence="1">
    <location>
        <begin position="62"/>
        <end position="76"/>
    </location>
</feature>
<feature type="chain" id="PRO_5041276277" evidence="2">
    <location>
        <begin position="21"/>
        <end position="452"/>
    </location>
</feature>
<dbReference type="AlphaFoldDB" id="A0AA42BP86"/>
<proteinExistence type="predicted"/>
<sequence>MNHKLKVLATSCLVFGALTACNTNKDSAMEIQRDRQIHQQQSENMTNRTDMMRNTSMQRARDTVPNTTYNGSSFARNTDRNGRDTVQVRNRDLMRDVSTNRGGSYTGKNATEHAADSDRTSYWGYTNFPRSYGYAGRPDVADIPYTDMSNVSVRGTDRTDRSEYRRITGRNGTSGVTGFYRTSGANPEYVNYGYTNGRYHGQDANDRTRSINMRTRDVNNNRGMNDLTGYGTAGTYGTVQTGYGAGAGAGVTGMGSYSAADRYSTPDVHNMNRVSYQNEQKTDHYGNVKYSKINQKIKQARRNNADAGYGYYGSQNYHGQTTDTSYPTRNVTMNGYNVNGDGAVTEKIENRVGRMNNVDRVAALTYGNDVLVAVKPAQDTSAATGTLEDDVRRTVAPYTNGRNVHVTVTKTMFDRVKSMSDRMQNGSMTNRMNKDMNDLFQTLRADYNKTNR</sequence>
<accession>A0AA42BP86</accession>
<evidence type="ECO:0000256" key="1">
    <source>
        <dbReference type="SAM" id="MobiDB-lite"/>
    </source>
</evidence>
<gene>
    <name evidence="3" type="ORF">NK662_01940</name>
</gene>
<dbReference type="Proteomes" id="UP001156102">
    <property type="component" value="Unassembled WGS sequence"/>
</dbReference>
<dbReference type="InterPro" id="IPR019076">
    <property type="entry name" value="Spore_lipoprot_YhcN/YlaJ-like"/>
</dbReference>
<dbReference type="Pfam" id="PF09580">
    <property type="entry name" value="Spore_YhcN_YlaJ"/>
    <property type="match status" value="1"/>
</dbReference>
<keyword evidence="4" id="KW-1185">Reference proteome</keyword>
<reference evidence="3" key="1">
    <citation type="submission" date="2022-07" db="EMBL/GenBank/DDBJ databases">
        <authorList>
            <person name="Li W.-J."/>
            <person name="Deng Q.-Q."/>
        </authorList>
    </citation>
    <scope>NUCLEOTIDE SEQUENCE</scope>
    <source>
        <strain evidence="3">SYSU M60031</strain>
    </source>
</reference>
<feature type="signal peptide" evidence="2">
    <location>
        <begin position="1"/>
        <end position="20"/>
    </location>
</feature>
<dbReference type="PROSITE" id="PS51257">
    <property type="entry name" value="PROKAR_LIPOPROTEIN"/>
    <property type="match status" value="1"/>
</dbReference>
<dbReference type="EMBL" id="JANCLT010000001">
    <property type="protein sequence ID" value="MCP8967299.1"/>
    <property type="molecule type" value="Genomic_DNA"/>
</dbReference>
<keyword evidence="2" id="KW-0732">Signal</keyword>
<comment type="caution">
    <text evidence="3">The sequence shown here is derived from an EMBL/GenBank/DDBJ whole genome shotgun (WGS) entry which is preliminary data.</text>
</comment>
<keyword evidence="3" id="KW-0449">Lipoprotein</keyword>
<protein>
    <submittedName>
        <fullName evidence="3">YhcN/YlaJ family sporulation lipoprotein</fullName>
    </submittedName>
</protein>
<feature type="region of interest" description="Disordered" evidence="1">
    <location>
        <begin position="62"/>
        <end position="85"/>
    </location>
</feature>
<evidence type="ECO:0000313" key="3">
    <source>
        <dbReference type="EMBL" id="MCP8967299.1"/>
    </source>
</evidence>
<dbReference type="RefSeq" id="WP_254756799.1">
    <property type="nucleotide sequence ID" value="NZ_JANCLT010000001.1"/>
</dbReference>
<organism evidence="3 4">
    <name type="scientific">Ectobacillus ponti</name>
    <dbReference type="NCBI Taxonomy" id="2961894"/>
    <lineage>
        <taxon>Bacteria</taxon>
        <taxon>Bacillati</taxon>
        <taxon>Bacillota</taxon>
        <taxon>Bacilli</taxon>
        <taxon>Bacillales</taxon>
        <taxon>Bacillaceae</taxon>
        <taxon>Ectobacillus</taxon>
    </lineage>
</organism>
<name>A0AA42BP86_9BACI</name>
<evidence type="ECO:0000313" key="4">
    <source>
        <dbReference type="Proteomes" id="UP001156102"/>
    </source>
</evidence>